<feature type="domain" description="Reverse transcriptase Ty1/copia-type" evidence="1">
    <location>
        <begin position="57"/>
        <end position="279"/>
    </location>
</feature>
<comment type="caution">
    <text evidence="2">The sequence shown here is derived from an EMBL/GenBank/DDBJ whole genome shotgun (WGS) entry which is preliminary data.</text>
</comment>
<accession>A0A9Q3H7F6</accession>
<evidence type="ECO:0000259" key="1">
    <source>
        <dbReference type="Pfam" id="PF07727"/>
    </source>
</evidence>
<dbReference type="Proteomes" id="UP000765509">
    <property type="component" value="Unassembled WGS sequence"/>
</dbReference>
<dbReference type="EMBL" id="AVOT02012364">
    <property type="protein sequence ID" value="MBW0494022.1"/>
    <property type="molecule type" value="Genomic_DNA"/>
</dbReference>
<gene>
    <name evidence="2" type="ORF">O181_033737</name>
</gene>
<organism evidence="2 3">
    <name type="scientific">Austropuccinia psidii MF-1</name>
    <dbReference type="NCBI Taxonomy" id="1389203"/>
    <lineage>
        <taxon>Eukaryota</taxon>
        <taxon>Fungi</taxon>
        <taxon>Dikarya</taxon>
        <taxon>Basidiomycota</taxon>
        <taxon>Pucciniomycotina</taxon>
        <taxon>Pucciniomycetes</taxon>
        <taxon>Pucciniales</taxon>
        <taxon>Sphaerophragmiaceae</taxon>
        <taxon>Austropuccinia</taxon>
    </lineage>
</organism>
<dbReference type="AlphaFoldDB" id="A0A9Q3H7F6"/>
<protein>
    <recommendedName>
        <fullName evidence="1">Reverse transcriptase Ty1/copia-type domain-containing protein</fullName>
    </recommendedName>
</protein>
<sequence>MINKIKQQDKLTDSMIREGDPENILPTAYCEVLFSPQRDRWLGAIRDKLKSMDEDKVFDTVDLWYALSIVPHENILSTKSVLVRKPEHYKAIIVTRGFKQIHGINYDKKFARTPKFNALWLLFSIVLLKQWPIRTFDVKVAFLHSLINKRVFFWCPQGINIPTLKVLALKKALYGTKQASWCWWLHLKEILSLIGFTSNNKDPSTYTLIKGTDKAILWIHVDNGEIVASLKELMEEITHELNKELKVKWDESISSLVAIRIKKLLQGYKFSQTYLIDKLSQINPSNVMSKSPLPMDCKLESNLESNMNKPNLKTIGMLLYIAQASRPDIAYAFNYLENFQ</sequence>
<dbReference type="Pfam" id="PF07727">
    <property type="entry name" value="RVT_2"/>
    <property type="match status" value="1"/>
</dbReference>
<dbReference type="OrthoDB" id="7691805at2759"/>
<evidence type="ECO:0000313" key="3">
    <source>
        <dbReference type="Proteomes" id="UP000765509"/>
    </source>
</evidence>
<name>A0A9Q3H7F6_9BASI</name>
<dbReference type="InterPro" id="IPR013103">
    <property type="entry name" value="RVT_2"/>
</dbReference>
<proteinExistence type="predicted"/>
<evidence type="ECO:0000313" key="2">
    <source>
        <dbReference type="EMBL" id="MBW0494022.1"/>
    </source>
</evidence>
<keyword evidence="3" id="KW-1185">Reference proteome</keyword>
<reference evidence="2" key="1">
    <citation type="submission" date="2021-03" db="EMBL/GenBank/DDBJ databases">
        <title>Draft genome sequence of rust myrtle Austropuccinia psidii MF-1, a brazilian biotype.</title>
        <authorList>
            <person name="Quecine M.C."/>
            <person name="Pachon D.M.R."/>
            <person name="Bonatelli M.L."/>
            <person name="Correr F.H."/>
            <person name="Franceschini L.M."/>
            <person name="Leite T.F."/>
            <person name="Margarido G.R.A."/>
            <person name="Almeida C.A."/>
            <person name="Ferrarezi J.A."/>
            <person name="Labate C.A."/>
        </authorList>
    </citation>
    <scope>NUCLEOTIDE SEQUENCE</scope>
    <source>
        <strain evidence="2">MF-1</strain>
    </source>
</reference>